<dbReference type="PRINTS" id="PR00081">
    <property type="entry name" value="GDHRDH"/>
</dbReference>
<organism evidence="2 3">
    <name type="scientific">Rhypophila decipiens</name>
    <dbReference type="NCBI Taxonomy" id="261697"/>
    <lineage>
        <taxon>Eukaryota</taxon>
        <taxon>Fungi</taxon>
        <taxon>Dikarya</taxon>
        <taxon>Ascomycota</taxon>
        <taxon>Pezizomycotina</taxon>
        <taxon>Sordariomycetes</taxon>
        <taxon>Sordariomycetidae</taxon>
        <taxon>Sordariales</taxon>
        <taxon>Naviculisporaceae</taxon>
        <taxon>Rhypophila</taxon>
    </lineage>
</organism>
<comment type="caution">
    <text evidence="2">The sequence shown here is derived from an EMBL/GenBank/DDBJ whole genome shotgun (WGS) entry which is preliminary data.</text>
</comment>
<proteinExistence type="predicted"/>
<dbReference type="PANTHER" id="PTHR43157">
    <property type="entry name" value="PHOSPHATIDYLINOSITOL-GLYCAN BIOSYNTHESIS CLASS F PROTEIN-RELATED"/>
    <property type="match status" value="1"/>
</dbReference>
<keyword evidence="3" id="KW-1185">Reference proteome</keyword>
<evidence type="ECO:0000313" key="2">
    <source>
        <dbReference type="EMBL" id="KAK4210610.1"/>
    </source>
</evidence>
<dbReference type="Gene3D" id="3.40.50.720">
    <property type="entry name" value="NAD(P)-binding Rossmann-like Domain"/>
    <property type="match status" value="1"/>
</dbReference>
<dbReference type="AlphaFoldDB" id="A0AAN7B764"/>
<name>A0AAN7B764_9PEZI</name>
<protein>
    <submittedName>
        <fullName evidence="2">Short-chain dehydrogenase sdnK</fullName>
    </submittedName>
</protein>
<dbReference type="Proteomes" id="UP001301769">
    <property type="component" value="Unassembled WGS sequence"/>
</dbReference>
<reference evidence="2" key="1">
    <citation type="journal article" date="2023" name="Mol. Phylogenet. Evol.">
        <title>Genome-scale phylogeny and comparative genomics of the fungal order Sordariales.</title>
        <authorList>
            <person name="Hensen N."/>
            <person name="Bonometti L."/>
            <person name="Westerberg I."/>
            <person name="Brannstrom I.O."/>
            <person name="Guillou S."/>
            <person name="Cros-Aarteil S."/>
            <person name="Calhoun S."/>
            <person name="Haridas S."/>
            <person name="Kuo A."/>
            <person name="Mondo S."/>
            <person name="Pangilinan J."/>
            <person name="Riley R."/>
            <person name="LaButti K."/>
            <person name="Andreopoulos B."/>
            <person name="Lipzen A."/>
            <person name="Chen C."/>
            <person name="Yan M."/>
            <person name="Daum C."/>
            <person name="Ng V."/>
            <person name="Clum A."/>
            <person name="Steindorff A."/>
            <person name="Ohm R.A."/>
            <person name="Martin F."/>
            <person name="Silar P."/>
            <person name="Natvig D.O."/>
            <person name="Lalanne C."/>
            <person name="Gautier V."/>
            <person name="Ament-Velasquez S.L."/>
            <person name="Kruys A."/>
            <person name="Hutchinson M.I."/>
            <person name="Powell A.J."/>
            <person name="Barry K."/>
            <person name="Miller A.N."/>
            <person name="Grigoriev I.V."/>
            <person name="Debuchy R."/>
            <person name="Gladieux P."/>
            <person name="Hiltunen Thoren M."/>
            <person name="Johannesson H."/>
        </authorList>
    </citation>
    <scope>NUCLEOTIDE SEQUENCE</scope>
    <source>
        <strain evidence="2">PSN293</strain>
    </source>
</reference>
<dbReference type="EMBL" id="MU858170">
    <property type="protein sequence ID" value="KAK4210610.1"/>
    <property type="molecule type" value="Genomic_DNA"/>
</dbReference>
<gene>
    <name evidence="2" type="ORF">QBC37DRAFT_376854</name>
</gene>
<dbReference type="PANTHER" id="PTHR43157:SF22">
    <property type="entry name" value="SHORT-CHAIN DEHYDROGENASE_REDUCTASE PHMF"/>
    <property type="match status" value="1"/>
</dbReference>
<evidence type="ECO:0000313" key="3">
    <source>
        <dbReference type="Proteomes" id="UP001301769"/>
    </source>
</evidence>
<keyword evidence="1" id="KW-0560">Oxidoreductase</keyword>
<dbReference type="Pfam" id="PF00106">
    <property type="entry name" value="adh_short"/>
    <property type="match status" value="1"/>
</dbReference>
<dbReference type="InterPro" id="IPR036291">
    <property type="entry name" value="NAD(P)-bd_dom_sf"/>
</dbReference>
<dbReference type="GO" id="GO:0016491">
    <property type="term" value="F:oxidoreductase activity"/>
    <property type="evidence" value="ECO:0007669"/>
    <property type="project" value="UniProtKB-KW"/>
</dbReference>
<evidence type="ECO:0000256" key="1">
    <source>
        <dbReference type="ARBA" id="ARBA00023002"/>
    </source>
</evidence>
<reference evidence="2" key="2">
    <citation type="submission" date="2023-05" db="EMBL/GenBank/DDBJ databases">
        <authorList>
            <consortium name="Lawrence Berkeley National Laboratory"/>
            <person name="Steindorff A."/>
            <person name="Hensen N."/>
            <person name="Bonometti L."/>
            <person name="Westerberg I."/>
            <person name="Brannstrom I.O."/>
            <person name="Guillou S."/>
            <person name="Cros-Aarteil S."/>
            <person name="Calhoun S."/>
            <person name="Haridas S."/>
            <person name="Kuo A."/>
            <person name="Mondo S."/>
            <person name="Pangilinan J."/>
            <person name="Riley R."/>
            <person name="Labutti K."/>
            <person name="Andreopoulos B."/>
            <person name="Lipzen A."/>
            <person name="Chen C."/>
            <person name="Yanf M."/>
            <person name="Daum C."/>
            <person name="Ng V."/>
            <person name="Clum A."/>
            <person name="Ohm R."/>
            <person name="Martin F."/>
            <person name="Silar P."/>
            <person name="Natvig D."/>
            <person name="Lalanne C."/>
            <person name="Gautier V."/>
            <person name="Ament-Velasquez S.L."/>
            <person name="Kruys A."/>
            <person name="Hutchinson M.I."/>
            <person name="Powell A.J."/>
            <person name="Barry K."/>
            <person name="Miller A.N."/>
            <person name="Grigoriev I.V."/>
            <person name="Debuchy R."/>
            <person name="Gladieux P."/>
            <person name="Thoren M.H."/>
            <person name="Johannesson H."/>
        </authorList>
    </citation>
    <scope>NUCLEOTIDE SEQUENCE</scope>
    <source>
        <strain evidence="2">PSN293</strain>
    </source>
</reference>
<dbReference type="SUPFAM" id="SSF51735">
    <property type="entry name" value="NAD(P)-binding Rossmann-fold domains"/>
    <property type="match status" value="1"/>
</dbReference>
<dbReference type="InterPro" id="IPR002347">
    <property type="entry name" value="SDR_fam"/>
</dbReference>
<sequence>MVKFNGAHGKVTVSYLRQGGLNPPAPAPGNAFTGKTVVMTGCSSGIGFQAALQIAAGNPKRLILGTRTLSKGETTKQSILTTVPALDGNAVEIIPTECSDLNSVREFVSAVKETIGTGSLDCVLLSAGVALPTREVVALGLDENGKEWPTTFVVNVLAPALLALELLPLLQRTPGSVLEFVNSISYCNVTSEDIAPFMPNLEGQKDASALEFFNDPERWTTQRAYYEAKLLLMFVLGGLVQDQAQSPVEANNKVVMLACCPGQCKTNLYRGFGIGVRTFMMVFNAVIARTAEQGARTLVTGLLKGDEAMGRMWVNDEFDDWSPGITEEEWNVLQMKVWMEVKGLLGRS</sequence>
<accession>A0AAN7B764</accession>